<evidence type="ECO:0000313" key="2">
    <source>
        <dbReference type="Proteomes" id="UP000176409"/>
    </source>
</evidence>
<dbReference type="Proteomes" id="UP000176409">
    <property type="component" value="Unassembled WGS sequence"/>
</dbReference>
<sequence>MTEREASGNLPEQMRWTTQSKEGGSLTVIYHPDDEIADTLGHMGAVRTHLILGTPSDLFKRPTPETAQEVFKHWKDEPWKNHVEIHIGGSPTLEEYTDRLLTAVIAKVGQRLKENHPEVHVDTSILDKNTIAYKIFKTALAYPWVRAKLHRANHYSPGMESGMIFHPKLAVAMHEVGHAQYFDKEPDKALLYHLPGFRSYQEWKASAEAMKRLLPNQERREAMKILEPAWGSYVGRDLQSVMKPFMPEAAKLIPTLTIIAGHMVSPTPVSTKLLRPTPGAYRIRYFP</sequence>
<protein>
    <submittedName>
        <fullName evidence="1">Uncharacterized protein</fullName>
    </submittedName>
</protein>
<dbReference type="AlphaFoldDB" id="A0A1F6AX47"/>
<name>A0A1F6AX47_9BACT</name>
<evidence type="ECO:0000313" key="1">
    <source>
        <dbReference type="EMBL" id="OGG29240.1"/>
    </source>
</evidence>
<organism evidence="1 2">
    <name type="scientific">Candidatus Gottesmanbacteria bacterium RIFCSPLOWO2_01_FULL_49_10</name>
    <dbReference type="NCBI Taxonomy" id="1798396"/>
    <lineage>
        <taxon>Bacteria</taxon>
        <taxon>Candidatus Gottesmaniibacteriota</taxon>
    </lineage>
</organism>
<gene>
    <name evidence="1" type="ORF">A2973_01960</name>
</gene>
<comment type="caution">
    <text evidence="1">The sequence shown here is derived from an EMBL/GenBank/DDBJ whole genome shotgun (WGS) entry which is preliminary data.</text>
</comment>
<dbReference type="EMBL" id="MFJZ01000054">
    <property type="protein sequence ID" value="OGG29240.1"/>
    <property type="molecule type" value="Genomic_DNA"/>
</dbReference>
<reference evidence="1 2" key="1">
    <citation type="journal article" date="2016" name="Nat. Commun.">
        <title>Thousands of microbial genomes shed light on interconnected biogeochemical processes in an aquifer system.</title>
        <authorList>
            <person name="Anantharaman K."/>
            <person name="Brown C.T."/>
            <person name="Hug L.A."/>
            <person name="Sharon I."/>
            <person name="Castelle C.J."/>
            <person name="Probst A.J."/>
            <person name="Thomas B.C."/>
            <person name="Singh A."/>
            <person name="Wilkins M.J."/>
            <person name="Karaoz U."/>
            <person name="Brodie E.L."/>
            <person name="Williams K.H."/>
            <person name="Hubbard S.S."/>
            <person name="Banfield J.F."/>
        </authorList>
    </citation>
    <scope>NUCLEOTIDE SEQUENCE [LARGE SCALE GENOMIC DNA]</scope>
</reference>
<proteinExistence type="predicted"/>
<accession>A0A1F6AX47</accession>